<evidence type="ECO:0000313" key="3">
    <source>
        <dbReference type="Proteomes" id="UP000286134"/>
    </source>
</evidence>
<evidence type="ECO:0000256" key="1">
    <source>
        <dbReference type="SAM" id="Coils"/>
    </source>
</evidence>
<dbReference type="AlphaFoldDB" id="A0A420HPU9"/>
<reference evidence="2 3" key="1">
    <citation type="journal article" date="2018" name="BMC Genomics">
        <title>Comparative genome analyses reveal sequence features reflecting distinct modes of host-adaptation between dicot and monocot powdery mildew.</title>
        <authorList>
            <person name="Wu Y."/>
            <person name="Ma X."/>
            <person name="Pan Z."/>
            <person name="Kale S.D."/>
            <person name="Song Y."/>
            <person name="King H."/>
            <person name="Zhang Q."/>
            <person name="Presley C."/>
            <person name="Deng X."/>
            <person name="Wei C.I."/>
            <person name="Xiao S."/>
        </authorList>
    </citation>
    <scope>NUCLEOTIDE SEQUENCE [LARGE SCALE GENOMIC DNA]</scope>
    <source>
        <strain evidence="2">UMSG2</strain>
    </source>
</reference>
<dbReference type="Proteomes" id="UP000286134">
    <property type="component" value="Unassembled WGS sequence"/>
</dbReference>
<dbReference type="InterPro" id="IPR034660">
    <property type="entry name" value="DinB/YfiT-like"/>
</dbReference>
<accession>A0A420HPU9</accession>
<dbReference type="STRING" id="212602.A0A420HPU9"/>
<feature type="coiled-coil region" evidence="1">
    <location>
        <begin position="75"/>
        <end position="102"/>
    </location>
</feature>
<gene>
    <name evidence="2" type="ORF">OnM2_060069</name>
</gene>
<dbReference type="EMBL" id="MCFK01006015">
    <property type="protein sequence ID" value="RKF59446.1"/>
    <property type="molecule type" value="Genomic_DNA"/>
</dbReference>
<protein>
    <submittedName>
        <fullName evidence="2">Putative family transcriptional regulator protein</fullName>
    </submittedName>
</protein>
<comment type="caution">
    <text evidence="2">The sequence shown here is derived from an EMBL/GenBank/DDBJ whole genome shotgun (WGS) entry which is preliminary data.</text>
</comment>
<dbReference type="OrthoDB" id="3724345at2759"/>
<keyword evidence="3" id="KW-1185">Reference proteome</keyword>
<organism evidence="2 3">
    <name type="scientific">Erysiphe neolycopersici</name>
    <dbReference type="NCBI Taxonomy" id="212602"/>
    <lineage>
        <taxon>Eukaryota</taxon>
        <taxon>Fungi</taxon>
        <taxon>Dikarya</taxon>
        <taxon>Ascomycota</taxon>
        <taxon>Pezizomycotina</taxon>
        <taxon>Leotiomycetes</taxon>
        <taxon>Erysiphales</taxon>
        <taxon>Erysiphaceae</taxon>
        <taxon>Erysiphe</taxon>
    </lineage>
</organism>
<dbReference type="PANTHER" id="PTHR36922">
    <property type="entry name" value="BLL2446 PROTEIN"/>
    <property type="match status" value="1"/>
</dbReference>
<name>A0A420HPU9_9PEZI</name>
<dbReference type="Pfam" id="PF09351">
    <property type="entry name" value="DUF1993"/>
    <property type="match status" value="1"/>
</dbReference>
<keyword evidence="1" id="KW-0175">Coiled coil</keyword>
<evidence type="ECO:0000313" key="2">
    <source>
        <dbReference type="EMBL" id="RKF59446.1"/>
    </source>
</evidence>
<dbReference type="Gene3D" id="1.20.120.450">
    <property type="entry name" value="dinb family like domain"/>
    <property type="match status" value="1"/>
</dbReference>
<proteinExistence type="predicted"/>
<dbReference type="SUPFAM" id="SSF109854">
    <property type="entry name" value="DinB/YfiT-like putative metalloenzymes"/>
    <property type="match status" value="1"/>
</dbReference>
<dbReference type="InterPro" id="IPR018531">
    <property type="entry name" value="DUF1993"/>
</dbReference>
<sequence length="163" mass="18826">MPSLYQISVPVYIKSLKTLSNLLEKGSSHAAVSNEQLLNSRLIKDMRDFTFQIQQASNHAKSVAERLGKVAPIELKDNEKTIEELQQRIKRTIEILETVKESDFAGEEDEISFKIMNTDFKYTGKTYILEWATPNFYFHFVTAFALLRKEGVNIGKRDFLSWD</sequence>
<dbReference type="PANTHER" id="PTHR36922:SF1">
    <property type="entry name" value="DUF1993 DOMAIN-CONTAINING PROTEIN"/>
    <property type="match status" value="1"/>
</dbReference>